<dbReference type="GeneID" id="69021779"/>
<reference evidence="3" key="1">
    <citation type="journal article" date="2020" name="Phytopathology">
        <title>Genome sequence and comparative analysis of Colletotrichum gloeosporioides isolated from Liriodendron leaves.</title>
        <authorList>
            <person name="Fu F.F."/>
            <person name="Hao Z."/>
            <person name="Wang P."/>
            <person name="Lu Y."/>
            <person name="Xue L.J."/>
            <person name="Wei G."/>
            <person name="Tian Y."/>
            <person name="Baishi H."/>
            <person name="Xu H."/>
            <person name="Shi J."/>
            <person name="Cheng T."/>
            <person name="Wang G."/>
            <person name="Yi Y."/>
            <person name="Chen J."/>
        </authorList>
    </citation>
    <scope>NUCLEOTIDE SEQUENCE</scope>
    <source>
        <strain evidence="3">Lc1</strain>
    </source>
</reference>
<keyword evidence="1" id="KW-0479">Metal-binding</keyword>
<reference evidence="3" key="2">
    <citation type="submission" date="2020-03" db="EMBL/GenBank/DDBJ databases">
        <authorList>
            <person name="Fu F.-F."/>
            <person name="Chen J."/>
        </authorList>
    </citation>
    <scope>NUCLEOTIDE SEQUENCE</scope>
    <source>
        <strain evidence="3">Lc1</strain>
    </source>
</reference>
<feature type="non-terminal residue" evidence="3">
    <location>
        <position position="1"/>
    </location>
</feature>
<dbReference type="PANTHER" id="PTHR41677">
    <property type="entry name" value="YALI0B19030P"/>
    <property type="match status" value="1"/>
</dbReference>
<sequence>QDPIIMAAEVLMPAAPPAVLGPKLKEPTRPTNRLPDFLIDGVRDVEKVAFDPKKHLNIVEPERIFTMQEIGLGGKGISPVAASSPFSIFTPEAVAQMRAEIFSEPVLQSCQFTSDFAKNMIRGYGPKLCPFIFDAWNSPEVLNAVSRVAGVDLVPAIEYEVGHVNISINDVTTELTAIENSDDSSAFAWHLDSYAFVCVTMLSDCTGMIGGETAIRTGTGEVMKVRGPAMGTGVVMQGRYIEHQALKAKGGRERISMVTAFRPKSPLVRDETVLTGSRPISTRSDLYYQWSHYRLDVLEERFRGGAKKLRERERAGREFDVDAAKEFLTLQKQFLEATIAELE</sequence>
<dbReference type="PROSITE" id="PS51471">
    <property type="entry name" value="FE2OG_OXY"/>
    <property type="match status" value="1"/>
</dbReference>
<keyword evidence="4" id="KW-1185">Reference proteome</keyword>
<dbReference type="Proteomes" id="UP000613401">
    <property type="component" value="Unassembled WGS sequence"/>
</dbReference>
<dbReference type="EMBL" id="WVTB01000066">
    <property type="protein sequence ID" value="KAF3801456.1"/>
    <property type="molecule type" value="Genomic_DNA"/>
</dbReference>
<dbReference type="InterPro" id="IPR005123">
    <property type="entry name" value="Oxoglu/Fe-dep_dioxygenase_dom"/>
</dbReference>
<evidence type="ECO:0000256" key="1">
    <source>
        <dbReference type="RuleBase" id="RU003682"/>
    </source>
</evidence>
<dbReference type="AlphaFoldDB" id="A0A8H4FGY2"/>
<dbReference type="PANTHER" id="PTHR41677:SF1">
    <property type="entry name" value="FE2OG DIOXYGENASE DOMAIN-CONTAINING PROTEIN"/>
    <property type="match status" value="1"/>
</dbReference>
<feature type="domain" description="Fe2OG dioxygenase" evidence="2">
    <location>
        <begin position="167"/>
        <end position="265"/>
    </location>
</feature>
<proteinExistence type="inferred from homology"/>
<keyword evidence="1" id="KW-0560">Oxidoreductase</keyword>
<evidence type="ECO:0000313" key="3">
    <source>
        <dbReference type="EMBL" id="KAF3801456.1"/>
    </source>
</evidence>
<name>A0A8H4FGY2_COLGL</name>
<keyword evidence="1" id="KW-0408">Iron</keyword>
<dbReference type="GO" id="GO:0016491">
    <property type="term" value="F:oxidoreductase activity"/>
    <property type="evidence" value="ECO:0007669"/>
    <property type="project" value="UniProtKB-KW"/>
</dbReference>
<comment type="caution">
    <text evidence="3">The sequence shown here is derived from an EMBL/GenBank/DDBJ whole genome shotgun (WGS) entry which is preliminary data.</text>
</comment>
<evidence type="ECO:0000259" key="2">
    <source>
        <dbReference type="PROSITE" id="PS51471"/>
    </source>
</evidence>
<protein>
    <recommendedName>
        <fullName evidence="2">Fe2OG dioxygenase domain-containing protein</fullName>
    </recommendedName>
</protein>
<organism evidence="3 4">
    <name type="scientific">Colletotrichum gloeosporioides</name>
    <name type="common">Anthracnose fungus</name>
    <name type="synonym">Glomerella cingulata</name>
    <dbReference type="NCBI Taxonomy" id="474922"/>
    <lineage>
        <taxon>Eukaryota</taxon>
        <taxon>Fungi</taxon>
        <taxon>Dikarya</taxon>
        <taxon>Ascomycota</taxon>
        <taxon>Pezizomycotina</taxon>
        <taxon>Sordariomycetes</taxon>
        <taxon>Hypocreomycetidae</taxon>
        <taxon>Glomerellales</taxon>
        <taxon>Glomerellaceae</taxon>
        <taxon>Colletotrichum</taxon>
        <taxon>Colletotrichum gloeosporioides species complex</taxon>
    </lineage>
</organism>
<gene>
    <name evidence="3" type="ORF">GCG54_00014670</name>
</gene>
<dbReference type="GO" id="GO:0046872">
    <property type="term" value="F:metal ion binding"/>
    <property type="evidence" value="ECO:0007669"/>
    <property type="project" value="UniProtKB-KW"/>
</dbReference>
<comment type="similarity">
    <text evidence="1">Belongs to the iron/ascorbate-dependent oxidoreductase family.</text>
</comment>
<dbReference type="RefSeq" id="XP_045260615.1">
    <property type="nucleotide sequence ID" value="XM_045414493.1"/>
</dbReference>
<evidence type="ECO:0000313" key="4">
    <source>
        <dbReference type="Proteomes" id="UP000613401"/>
    </source>
</evidence>
<accession>A0A8H4FGY2</accession>